<evidence type="ECO:0000313" key="2">
    <source>
        <dbReference type="EMBL" id="RKR20333.1"/>
    </source>
</evidence>
<accession>A0A495EUQ0</accession>
<dbReference type="GO" id="GO:0016740">
    <property type="term" value="F:transferase activity"/>
    <property type="evidence" value="ECO:0007669"/>
    <property type="project" value="UniProtKB-KW"/>
</dbReference>
<dbReference type="InterPro" id="IPR001173">
    <property type="entry name" value="Glyco_trans_2-like"/>
</dbReference>
<name>A0A495EUQ0_9MICC</name>
<gene>
    <name evidence="2" type="ORF">C8D78_0966</name>
</gene>
<dbReference type="Gene3D" id="3.90.550.10">
    <property type="entry name" value="Spore Coat Polysaccharide Biosynthesis Protein SpsA, Chain A"/>
    <property type="match status" value="1"/>
</dbReference>
<dbReference type="OrthoDB" id="3171021at2"/>
<dbReference type="RefSeq" id="WP_120950769.1">
    <property type="nucleotide sequence ID" value="NZ_RBIR01000002.1"/>
</dbReference>
<dbReference type="CDD" id="cd00761">
    <property type="entry name" value="Glyco_tranf_GTA_type"/>
    <property type="match status" value="1"/>
</dbReference>
<keyword evidence="2" id="KW-0808">Transferase</keyword>
<dbReference type="AlphaFoldDB" id="A0A495EUQ0"/>
<dbReference type="EMBL" id="RBIR01000002">
    <property type="protein sequence ID" value="RKR20333.1"/>
    <property type="molecule type" value="Genomic_DNA"/>
</dbReference>
<comment type="caution">
    <text evidence="2">The sequence shown here is derived from an EMBL/GenBank/DDBJ whole genome shotgun (WGS) entry which is preliminary data.</text>
</comment>
<evidence type="ECO:0000259" key="1">
    <source>
        <dbReference type="Pfam" id="PF00535"/>
    </source>
</evidence>
<dbReference type="InterPro" id="IPR029044">
    <property type="entry name" value="Nucleotide-diphossugar_trans"/>
</dbReference>
<dbReference type="Proteomes" id="UP000276055">
    <property type="component" value="Unassembled WGS sequence"/>
</dbReference>
<protein>
    <submittedName>
        <fullName evidence="2">Glycosyl transferase family 2</fullName>
    </submittedName>
</protein>
<dbReference type="SUPFAM" id="SSF53448">
    <property type="entry name" value="Nucleotide-diphospho-sugar transferases"/>
    <property type="match status" value="1"/>
</dbReference>
<organism evidence="2 3">
    <name type="scientific">Arthrobacter oryzae</name>
    <dbReference type="NCBI Taxonomy" id="409290"/>
    <lineage>
        <taxon>Bacteria</taxon>
        <taxon>Bacillati</taxon>
        <taxon>Actinomycetota</taxon>
        <taxon>Actinomycetes</taxon>
        <taxon>Micrococcales</taxon>
        <taxon>Micrococcaceae</taxon>
        <taxon>Arthrobacter</taxon>
    </lineage>
</organism>
<feature type="domain" description="Glycosyltransferase 2-like" evidence="1">
    <location>
        <begin position="7"/>
        <end position="169"/>
    </location>
</feature>
<reference evidence="2 3" key="1">
    <citation type="submission" date="2018-10" db="EMBL/GenBank/DDBJ databases">
        <title>Genomic Encyclopedia of Type Strains, Phase IV (KMG-IV): sequencing the most valuable type-strain genomes for metagenomic binning, comparative biology and taxonomic classification.</title>
        <authorList>
            <person name="Goeker M."/>
        </authorList>
    </citation>
    <scope>NUCLEOTIDE SEQUENCE [LARGE SCALE GENOMIC DNA]</scope>
    <source>
        <strain evidence="2 3">DSM 25586</strain>
    </source>
</reference>
<proteinExistence type="predicted"/>
<dbReference type="Pfam" id="PF00535">
    <property type="entry name" value="Glycos_transf_2"/>
    <property type="match status" value="1"/>
</dbReference>
<sequence length="381" mass="41408">MNRSIEVIIPVHDPARPVARGIASVTDQRTALAAHGVDLHVTVVLHNLDADILSQPGFPSGLPGVTYVAHSDGVASPAGPRNYALGRSSATYVSFLDSDDYLEPGSLLAWWESAEKHAAAAVIAPLRTPAGNILASPRIRPSKPEILHPLRDGLAYRSVPYGLLRRESLLALGFGYTEGILTGEDLEPTLRLWFRSGAICYPYGAPAYRQTDDSGPARVTSSIRPLRQEFAWLENLLDTDWLRQASTPERRAVAHKVLRVHGIGALLRRADAPDSPGQAPLWDPDESLYWRDVSDRVLALAGGSIPSISRRDSALIRAAGSAGELQQLRVLVADYRGSGRREALLTPRLQDSLSRDSTLRHYLSERLRARAGVFTAPPAAP</sequence>
<evidence type="ECO:0000313" key="3">
    <source>
        <dbReference type="Proteomes" id="UP000276055"/>
    </source>
</evidence>